<evidence type="ECO:0000256" key="2">
    <source>
        <dbReference type="ARBA" id="ARBA00008661"/>
    </source>
</evidence>
<dbReference type="Proteomes" id="UP001497472">
    <property type="component" value="Unassembled WGS sequence"/>
</dbReference>
<evidence type="ECO:0000256" key="9">
    <source>
        <dbReference type="ARBA" id="ARBA00023136"/>
    </source>
</evidence>
<sequence>MARDDTQQWDDDECQYSSRDSDDSPLLSYRHDRSRRYAPYSREIKPERERRWPVTVIAKFSLFSTAMILFCVLLYIPVYNKANDQMPKVAVAGWSVHTNRDTKIYVQPDNVTTVHEPKDVCPKNKTNKNLFLLIVVCSSTLNFERRIAIRETWGNNRNYQESAKIYHAAHEKYKHYNYSYDLYSDTNSTVFERRRRDITSFNQILPELAKVLQETVTEELAEKRFEDESDEKMLPEFDMNKEIGDNEIDYDYESNIMKIPPKGYEDNVELDKVIAKLKQVNYAKEVSPNPTIAVDFKVVFLLGLPSHDNSSEVQDRIDEEVEKYGDVIQEGFIDSYNNLTLKSIMMLKWVTNNCNDSVRYILKTDDDMYINVPYLVDNLRNRSRIHDATYPMEKEYLLIGDLICGARPVLDSNNKWYSPRYMYGGRVYPRYLSGTGYVLSGHTAHALYRAALNTHYFHLEDIYITGMCSLRANPRITPRDDPGFSYNGNAGACAVHARLSAHRVPPPNMRRVARLLLNDKYVDKCERLRLTQIKKHQESRIYVMYKYLRLVVGTHC</sequence>
<comment type="similarity">
    <text evidence="2">Belongs to the glycosyltransferase 31 family.</text>
</comment>
<evidence type="ECO:0000256" key="5">
    <source>
        <dbReference type="ARBA" id="ARBA00022692"/>
    </source>
</evidence>
<evidence type="ECO:0000256" key="6">
    <source>
        <dbReference type="ARBA" id="ARBA00022968"/>
    </source>
</evidence>
<keyword evidence="4" id="KW-0808">Transferase</keyword>
<comment type="subcellular location">
    <subcellularLocation>
        <location evidence="1">Golgi apparatus membrane</location>
        <topology evidence="1">Single-pass type II membrane protein</topology>
    </subcellularLocation>
</comment>
<dbReference type="PANTHER" id="PTHR11214">
    <property type="entry name" value="BETA-1,3-N-ACETYLGLUCOSAMINYLTRANSFERASE"/>
    <property type="match status" value="1"/>
</dbReference>
<feature type="region of interest" description="Disordered" evidence="11">
    <location>
        <begin position="1"/>
        <end position="29"/>
    </location>
</feature>
<keyword evidence="14" id="KW-1185">Reference proteome</keyword>
<keyword evidence="3" id="KW-0328">Glycosyltransferase</keyword>
<organism evidence="13 14">
    <name type="scientific">Leptosia nina</name>
    <dbReference type="NCBI Taxonomy" id="320188"/>
    <lineage>
        <taxon>Eukaryota</taxon>
        <taxon>Metazoa</taxon>
        <taxon>Ecdysozoa</taxon>
        <taxon>Arthropoda</taxon>
        <taxon>Hexapoda</taxon>
        <taxon>Insecta</taxon>
        <taxon>Pterygota</taxon>
        <taxon>Neoptera</taxon>
        <taxon>Endopterygota</taxon>
        <taxon>Lepidoptera</taxon>
        <taxon>Glossata</taxon>
        <taxon>Ditrysia</taxon>
        <taxon>Papilionoidea</taxon>
        <taxon>Pieridae</taxon>
        <taxon>Pierinae</taxon>
        <taxon>Leptosia</taxon>
    </lineage>
</organism>
<evidence type="ECO:0000256" key="7">
    <source>
        <dbReference type="ARBA" id="ARBA00022989"/>
    </source>
</evidence>
<evidence type="ECO:0000256" key="12">
    <source>
        <dbReference type="SAM" id="Phobius"/>
    </source>
</evidence>
<evidence type="ECO:0000313" key="14">
    <source>
        <dbReference type="Proteomes" id="UP001497472"/>
    </source>
</evidence>
<keyword evidence="9 12" id="KW-0472">Membrane</keyword>
<comment type="caution">
    <text evidence="13">The sequence shown here is derived from an EMBL/GenBank/DDBJ whole genome shotgun (WGS) entry which is preliminary data.</text>
</comment>
<evidence type="ECO:0000256" key="8">
    <source>
        <dbReference type="ARBA" id="ARBA00023034"/>
    </source>
</evidence>
<feature type="transmembrane region" description="Helical" evidence="12">
    <location>
        <begin position="52"/>
        <end position="76"/>
    </location>
</feature>
<evidence type="ECO:0000313" key="13">
    <source>
        <dbReference type="EMBL" id="CAK1549066.1"/>
    </source>
</evidence>
<keyword evidence="7 12" id="KW-1133">Transmembrane helix</keyword>
<dbReference type="Gene3D" id="3.90.550.50">
    <property type="match status" value="1"/>
</dbReference>
<keyword evidence="5 12" id="KW-0812">Transmembrane</keyword>
<evidence type="ECO:0000256" key="3">
    <source>
        <dbReference type="ARBA" id="ARBA00022676"/>
    </source>
</evidence>
<dbReference type="Pfam" id="PF01762">
    <property type="entry name" value="Galactosyl_T"/>
    <property type="match status" value="1"/>
</dbReference>
<name>A0AAV1JKF6_9NEOP</name>
<protein>
    <recommendedName>
        <fullName evidence="15">Hexosyltransferase</fullName>
    </recommendedName>
</protein>
<dbReference type="GO" id="GO:0000139">
    <property type="term" value="C:Golgi membrane"/>
    <property type="evidence" value="ECO:0007669"/>
    <property type="project" value="UniProtKB-SubCell"/>
</dbReference>
<evidence type="ECO:0000256" key="11">
    <source>
        <dbReference type="SAM" id="MobiDB-lite"/>
    </source>
</evidence>
<keyword evidence="6" id="KW-0735">Signal-anchor</keyword>
<dbReference type="FunFam" id="3.90.550.50:FF:000001">
    <property type="entry name" value="Hexosyltransferase"/>
    <property type="match status" value="1"/>
</dbReference>
<dbReference type="GO" id="GO:0006493">
    <property type="term" value="P:protein O-linked glycosylation"/>
    <property type="evidence" value="ECO:0007669"/>
    <property type="project" value="TreeGrafter"/>
</dbReference>
<dbReference type="GO" id="GO:0016758">
    <property type="term" value="F:hexosyltransferase activity"/>
    <property type="evidence" value="ECO:0007669"/>
    <property type="project" value="InterPro"/>
</dbReference>
<keyword evidence="10" id="KW-0325">Glycoprotein</keyword>
<reference evidence="13 14" key="1">
    <citation type="submission" date="2023-11" db="EMBL/GenBank/DDBJ databases">
        <authorList>
            <person name="Okamura Y."/>
        </authorList>
    </citation>
    <scope>NUCLEOTIDE SEQUENCE [LARGE SCALE GENOMIC DNA]</scope>
</reference>
<dbReference type="InterPro" id="IPR002659">
    <property type="entry name" value="Glyco_trans_31"/>
</dbReference>
<dbReference type="PANTHER" id="PTHR11214:SF314">
    <property type="entry name" value="HEXOSYLTRANSFERASE"/>
    <property type="match status" value="1"/>
</dbReference>
<proteinExistence type="inferred from homology"/>
<keyword evidence="8" id="KW-0333">Golgi apparatus</keyword>
<dbReference type="EMBL" id="CAVLEF010000011">
    <property type="protein sequence ID" value="CAK1549066.1"/>
    <property type="molecule type" value="Genomic_DNA"/>
</dbReference>
<evidence type="ECO:0000256" key="10">
    <source>
        <dbReference type="ARBA" id="ARBA00023180"/>
    </source>
</evidence>
<evidence type="ECO:0000256" key="4">
    <source>
        <dbReference type="ARBA" id="ARBA00022679"/>
    </source>
</evidence>
<dbReference type="AlphaFoldDB" id="A0AAV1JKF6"/>
<evidence type="ECO:0008006" key="15">
    <source>
        <dbReference type="Google" id="ProtNLM"/>
    </source>
</evidence>
<accession>A0AAV1JKF6</accession>
<evidence type="ECO:0000256" key="1">
    <source>
        <dbReference type="ARBA" id="ARBA00004323"/>
    </source>
</evidence>
<gene>
    <name evidence="13" type="ORF">LNINA_LOCUS8402</name>
</gene>